<evidence type="ECO:0000313" key="3">
    <source>
        <dbReference type="EMBL" id="RYC10609.1"/>
    </source>
</evidence>
<organism evidence="3 4">
    <name type="scientific">Nocardioides zhouii</name>
    <dbReference type="NCBI Taxonomy" id="1168729"/>
    <lineage>
        <taxon>Bacteria</taxon>
        <taxon>Bacillati</taxon>
        <taxon>Actinomycetota</taxon>
        <taxon>Actinomycetes</taxon>
        <taxon>Propionibacteriales</taxon>
        <taxon>Nocardioidaceae</taxon>
        <taxon>Nocardioides</taxon>
    </lineage>
</organism>
<keyword evidence="4" id="KW-1185">Reference proteome</keyword>
<accession>A0A4Q2T1T8</accession>
<dbReference type="InterPro" id="IPR002071">
    <property type="entry name" value="Thermonucl_AS"/>
</dbReference>
<feature type="domain" description="TNase-like" evidence="2">
    <location>
        <begin position="100"/>
        <end position="233"/>
    </location>
</feature>
<comment type="caution">
    <text evidence="3">The sequence shown here is derived from an EMBL/GenBank/DDBJ whole genome shotgun (WGS) entry which is preliminary data.</text>
</comment>
<dbReference type="SUPFAM" id="SSF50199">
    <property type="entry name" value="Staphylococcal nuclease"/>
    <property type="match status" value="1"/>
</dbReference>
<dbReference type="RefSeq" id="WP_129427212.1">
    <property type="nucleotide sequence ID" value="NZ_SDWV01000011.1"/>
</dbReference>
<dbReference type="GO" id="GO:0003676">
    <property type="term" value="F:nucleic acid binding"/>
    <property type="evidence" value="ECO:0007669"/>
    <property type="project" value="InterPro"/>
</dbReference>
<reference evidence="3 4" key="1">
    <citation type="submission" date="2019-01" db="EMBL/GenBank/DDBJ databases">
        <title>Novel species of Nocardioides.</title>
        <authorList>
            <person name="Liu Q."/>
            <person name="X Y.-H."/>
        </authorList>
    </citation>
    <scope>NUCLEOTIDE SEQUENCE [LARGE SCALE GENOMIC DNA]</scope>
    <source>
        <strain evidence="3 4">HLT2-9</strain>
    </source>
</reference>
<dbReference type="InterPro" id="IPR016071">
    <property type="entry name" value="Staphylococal_nuclease_OB-fold"/>
</dbReference>
<protein>
    <submittedName>
        <fullName evidence="3">Thermonuclease family protein</fullName>
    </submittedName>
</protein>
<gene>
    <name evidence="3" type="ORF">EUA94_12520</name>
</gene>
<dbReference type="Pfam" id="PF00565">
    <property type="entry name" value="SNase"/>
    <property type="match status" value="1"/>
</dbReference>
<dbReference type="SMART" id="SM00318">
    <property type="entry name" value="SNc"/>
    <property type="match status" value="1"/>
</dbReference>
<sequence>MTTHLARAVALALAAFGLTSIVPAQATAIIDRDCGDFATQAAAQAFMLASGPGDPHGLDGSDNDGRACESNPCPCGTTAPQPFVGGTSTQNNPPPAPVVRRNRGNVVKVTDGDTLKVRIRGVGVRDVRIIGIDTPEVYGGTECGGKDASERMRELAPVGSTVRLISDLSQADRDRYGRLLRYVERKGKDVGRAQVNLGQAKVYVYNHQPFRRTSNYQRVKRNARQNARGSWNTCW</sequence>
<name>A0A4Q2T1T8_9ACTN</name>
<dbReference type="PROSITE" id="PS01123">
    <property type="entry name" value="TNASE_1"/>
    <property type="match status" value="1"/>
</dbReference>
<evidence type="ECO:0000259" key="2">
    <source>
        <dbReference type="PROSITE" id="PS50830"/>
    </source>
</evidence>
<dbReference type="EMBL" id="SDWV01000011">
    <property type="protein sequence ID" value="RYC10609.1"/>
    <property type="molecule type" value="Genomic_DNA"/>
</dbReference>
<feature type="signal peptide" evidence="1">
    <location>
        <begin position="1"/>
        <end position="26"/>
    </location>
</feature>
<dbReference type="OrthoDB" id="6048299at2"/>
<dbReference type="Gene3D" id="2.40.50.90">
    <property type="match status" value="1"/>
</dbReference>
<dbReference type="InterPro" id="IPR035437">
    <property type="entry name" value="SNase_OB-fold_sf"/>
</dbReference>
<evidence type="ECO:0000256" key="1">
    <source>
        <dbReference type="SAM" id="SignalP"/>
    </source>
</evidence>
<dbReference type="GO" id="GO:0004518">
    <property type="term" value="F:nuclease activity"/>
    <property type="evidence" value="ECO:0007669"/>
    <property type="project" value="InterPro"/>
</dbReference>
<proteinExistence type="predicted"/>
<dbReference type="AlphaFoldDB" id="A0A4Q2T1T8"/>
<dbReference type="PROSITE" id="PS50830">
    <property type="entry name" value="TNASE_3"/>
    <property type="match status" value="1"/>
</dbReference>
<evidence type="ECO:0000313" key="4">
    <source>
        <dbReference type="Proteomes" id="UP000291101"/>
    </source>
</evidence>
<keyword evidence="1" id="KW-0732">Signal</keyword>
<dbReference type="Proteomes" id="UP000291101">
    <property type="component" value="Unassembled WGS sequence"/>
</dbReference>
<feature type="chain" id="PRO_5020332177" evidence="1">
    <location>
        <begin position="27"/>
        <end position="235"/>
    </location>
</feature>